<organism evidence="1">
    <name type="scientific">viral metagenome</name>
    <dbReference type="NCBI Taxonomy" id="1070528"/>
    <lineage>
        <taxon>unclassified sequences</taxon>
        <taxon>metagenomes</taxon>
        <taxon>organismal metagenomes</taxon>
    </lineage>
</organism>
<proteinExistence type="predicted"/>
<evidence type="ECO:0000313" key="1">
    <source>
        <dbReference type="EMBL" id="QHT83536.1"/>
    </source>
</evidence>
<reference evidence="1" key="1">
    <citation type="journal article" date="2020" name="Nature">
        <title>Giant virus diversity and host interactions through global metagenomics.</title>
        <authorList>
            <person name="Schulz F."/>
            <person name="Roux S."/>
            <person name="Paez-Espino D."/>
            <person name="Jungbluth S."/>
            <person name="Walsh D.A."/>
            <person name="Denef V.J."/>
            <person name="McMahon K.D."/>
            <person name="Konstantinidis K.T."/>
            <person name="Eloe-Fadrosh E.A."/>
            <person name="Kyrpides N.C."/>
            <person name="Woyke T."/>
        </authorList>
    </citation>
    <scope>NUCLEOTIDE SEQUENCE</scope>
    <source>
        <strain evidence="1">GVMAG-M-3300023184-168</strain>
    </source>
</reference>
<dbReference type="InterPro" id="IPR043918">
    <property type="entry name" value="DUF5760"/>
</dbReference>
<name>A0A6C0HTS0_9ZZZZ</name>
<dbReference type="Pfam" id="PF19064">
    <property type="entry name" value="DUF5760"/>
    <property type="match status" value="1"/>
</dbReference>
<accession>A0A6C0HTS0</accession>
<protein>
    <submittedName>
        <fullName evidence="1">Uncharacterized protein</fullName>
    </submittedName>
</protein>
<sequence length="122" mass="14620">METKEELIKTIREWVKIDNEIRTLQKEQLNRKNDKKRLSSSLIDIMKKNEIDCFDINDGQIIYNKKNVKKPITKKVLLEILQKYYKEDLLKANDVNNFILNNREESIKEEIVRKISVNQCSH</sequence>
<dbReference type="EMBL" id="MN740010">
    <property type="protein sequence ID" value="QHT83536.1"/>
    <property type="molecule type" value="Genomic_DNA"/>
</dbReference>
<dbReference type="AlphaFoldDB" id="A0A6C0HTS0"/>